<evidence type="ECO:0000313" key="2">
    <source>
        <dbReference type="Proteomes" id="UP000019157"/>
    </source>
</evidence>
<proteinExistence type="predicted"/>
<dbReference type="KEGG" id="vg:18499592"/>
<dbReference type="EMBL" id="HG818824">
    <property type="protein sequence ID" value="CDM21586.1"/>
    <property type="molecule type" value="Genomic_DNA"/>
</dbReference>
<dbReference type="RefSeq" id="YP_009004157.1">
    <property type="nucleotide sequence ID" value="NC_023548.1"/>
</dbReference>
<organism evidence="1 2">
    <name type="scientific">Citrobacter phage CR8</name>
    <dbReference type="NCBI Taxonomy" id="1455076"/>
    <lineage>
        <taxon>Viruses</taxon>
        <taxon>Duplodnaviria</taxon>
        <taxon>Heunggongvirae</taxon>
        <taxon>Uroviricota</taxon>
        <taxon>Caudoviricetes</taxon>
        <taxon>Autographivirales</taxon>
        <taxon>Autotranscriptaviridae</taxon>
        <taxon>Studiervirinae</taxon>
        <taxon>Caroctavirus</taxon>
        <taxon>Caroctavirus CR8</taxon>
    </lineage>
</organism>
<dbReference type="GeneID" id="18499592"/>
<keyword evidence="2" id="KW-1185">Reference proteome</keyword>
<accession>W6Q7C8</accession>
<sequence>MTSSKQHDKIHHIKSQRLIRTAGGTVSTLFNNMDKLLMCADSD</sequence>
<gene>
    <name evidence="1" type="primary">0.01</name>
</gene>
<reference evidence="1 2" key="1">
    <citation type="journal article" date="2014" name="Genome Announc.">
        <title>Complete Genome Sequences of Two Citrobacter rodentium Bacteriophages, CR8 and CR44b.</title>
        <authorList>
            <person name="Toribio A.L."/>
            <person name="Pickard D."/>
            <person name="Cerdeno-Tarraga A.M."/>
            <person name="Petty N.K."/>
            <person name="Thomson N."/>
            <person name="Salmond G."/>
            <person name="Dougan G."/>
        </authorList>
    </citation>
    <scope>NUCLEOTIDE SEQUENCE [LARGE SCALE GENOMIC DNA]</scope>
</reference>
<protein>
    <submittedName>
        <fullName evidence="1">Hypothetical phage protein</fullName>
    </submittedName>
</protein>
<evidence type="ECO:0000313" key="1">
    <source>
        <dbReference type="EMBL" id="CDM21586.1"/>
    </source>
</evidence>
<name>W6Q7C8_9CAUD</name>
<dbReference type="Proteomes" id="UP000019157">
    <property type="component" value="Segment"/>
</dbReference>